<feature type="domain" description="Glycosyltransferase 2-like" evidence="1">
    <location>
        <begin position="9"/>
        <end position="169"/>
    </location>
</feature>
<dbReference type="Gene3D" id="3.90.550.10">
    <property type="entry name" value="Spore Coat Polysaccharide Biosynthesis Protein SpsA, Chain A"/>
    <property type="match status" value="1"/>
</dbReference>
<dbReference type="PANTHER" id="PTHR22916:SF3">
    <property type="entry name" value="UDP-GLCNAC:BETAGAL BETA-1,3-N-ACETYLGLUCOSAMINYLTRANSFERASE-LIKE PROTEIN 1"/>
    <property type="match status" value="1"/>
</dbReference>
<keyword evidence="3" id="KW-1185">Reference proteome</keyword>
<dbReference type="AlphaFoldDB" id="A0A1Z3HH56"/>
<evidence type="ECO:0000313" key="2">
    <source>
        <dbReference type="EMBL" id="ASC69626.1"/>
    </source>
</evidence>
<dbReference type="PANTHER" id="PTHR22916">
    <property type="entry name" value="GLYCOSYLTRANSFERASE"/>
    <property type="match status" value="1"/>
</dbReference>
<accession>A0A1Z3HH56</accession>
<dbReference type="STRING" id="1641165.XM38_10185"/>
<evidence type="ECO:0000259" key="1">
    <source>
        <dbReference type="Pfam" id="PF00535"/>
    </source>
</evidence>
<dbReference type="GO" id="GO:0016758">
    <property type="term" value="F:hexosyltransferase activity"/>
    <property type="evidence" value="ECO:0007669"/>
    <property type="project" value="UniProtKB-ARBA"/>
</dbReference>
<dbReference type="SUPFAM" id="SSF53448">
    <property type="entry name" value="Nucleotide-diphospho-sugar transferases"/>
    <property type="match status" value="1"/>
</dbReference>
<proteinExistence type="predicted"/>
<reference evidence="2 3" key="1">
    <citation type="journal article" date="2016" name="Biochim. Biophys. Acta">
        <title>Characterization of red-shifted phycobilisomes isolated from the chlorophyll f-containing cyanobacterium Halomicronema hongdechloris.</title>
        <authorList>
            <person name="Li Y."/>
            <person name="Lin Y."/>
            <person name="Garvey C.J."/>
            <person name="Birch D."/>
            <person name="Corkery R.W."/>
            <person name="Loughlin P.C."/>
            <person name="Scheer H."/>
            <person name="Willows R.D."/>
            <person name="Chen M."/>
        </authorList>
    </citation>
    <scope>NUCLEOTIDE SEQUENCE [LARGE SCALE GENOMIC DNA]</scope>
    <source>
        <strain evidence="2 3">C2206</strain>
    </source>
</reference>
<dbReference type="KEGG" id="hhg:XM38_005540"/>
<dbReference type="InterPro" id="IPR001173">
    <property type="entry name" value="Glyco_trans_2-like"/>
</dbReference>
<protein>
    <submittedName>
        <fullName evidence="2">Glycosyltransferase</fullName>
    </submittedName>
</protein>
<dbReference type="Pfam" id="PF00535">
    <property type="entry name" value="Glycos_transf_2"/>
    <property type="match status" value="1"/>
</dbReference>
<dbReference type="InterPro" id="IPR029044">
    <property type="entry name" value="Nucleotide-diphossugar_trans"/>
</dbReference>
<dbReference type="RefSeq" id="WP_080808516.1">
    <property type="nucleotide sequence ID" value="NZ_CP021983.2"/>
</dbReference>
<dbReference type="Proteomes" id="UP000191901">
    <property type="component" value="Chromosome"/>
</dbReference>
<gene>
    <name evidence="2" type="ORF">XM38_005540</name>
</gene>
<name>A0A1Z3HH56_9CYAN</name>
<dbReference type="EMBL" id="CP021983">
    <property type="protein sequence ID" value="ASC69626.1"/>
    <property type="molecule type" value="Genomic_DNA"/>
</dbReference>
<organism evidence="2 3">
    <name type="scientific">Halomicronema hongdechloris C2206</name>
    <dbReference type="NCBI Taxonomy" id="1641165"/>
    <lineage>
        <taxon>Bacteria</taxon>
        <taxon>Bacillati</taxon>
        <taxon>Cyanobacteriota</taxon>
        <taxon>Cyanophyceae</taxon>
        <taxon>Nodosilineales</taxon>
        <taxon>Nodosilineaceae</taxon>
        <taxon>Halomicronema</taxon>
    </lineage>
</organism>
<sequence>MPDRDPIVSVIIPTYNRAVLLEKAIKSVLKQTFSNFELIIVDDASSDQTTATIDRLYESCIKYIKHNKNMGVCAARNTGLAQAKGEYVAFLDSDDEWMPDKLQRQIDRFNEANERIGVIYTWLKVVDINAQFQKLRKPSLHGNIEQDLLYSNFIGTPSTPMIKRNYIEKTLGFDTRLRCCEDWDIWLQLAHNCEFDLIPEPLVQYRDHSDKNRGSINHSAVVEGYLHFLQKHHSKLFSEYRSIGSFSLPQKANYLFNIGRRLLCHGSAINHEEAVTLGKKYLRLSLDADPFNPQIYFHYFSSLPGSKFYPRIVHLEASGKKLVSNLLK</sequence>
<dbReference type="OrthoDB" id="455644at2"/>
<evidence type="ECO:0000313" key="3">
    <source>
        <dbReference type="Proteomes" id="UP000191901"/>
    </source>
</evidence>